<dbReference type="EMBL" id="CP066026">
    <property type="protein sequence ID" value="QQB89360.1"/>
    <property type="molecule type" value="Genomic_DNA"/>
</dbReference>
<protein>
    <recommendedName>
        <fullName evidence="6">Acyl-CoA transferase</fullName>
    </recommendedName>
</protein>
<evidence type="ECO:0000313" key="2">
    <source>
        <dbReference type="EMBL" id="QAT13283.1"/>
    </source>
</evidence>
<evidence type="ECO:0008006" key="6">
    <source>
        <dbReference type="Google" id="ProtNLM"/>
    </source>
</evidence>
<gene>
    <name evidence="2" type="ORF">EQG53_02315</name>
    <name evidence="3" type="ORF">I6H83_02640</name>
</gene>
<dbReference type="RefSeq" id="WP_128718982.1">
    <property type="nucleotide sequence ID" value="NZ_BJNC01000017.1"/>
</dbReference>
<evidence type="ECO:0000256" key="1">
    <source>
        <dbReference type="SAM" id="MobiDB-lite"/>
    </source>
</evidence>
<evidence type="ECO:0000313" key="3">
    <source>
        <dbReference type="EMBL" id="QQB89360.1"/>
    </source>
</evidence>
<dbReference type="EMBL" id="CP035093">
    <property type="protein sequence ID" value="QAT13283.1"/>
    <property type="molecule type" value="Genomic_DNA"/>
</dbReference>
<evidence type="ECO:0000313" key="5">
    <source>
        <dbReference type="Proteomes" id="UP000596117"/>
    </source>
</evidence>
<feature type="region of interest" description="Disordered" evidence="1">
    <location>
        <begin position="19"/>
        <end position="49"/>
    </location>
</feature>
<reference evidence="3 5" key="2">
    <citation type="submission" date="2020-12" db="EMBL/GenBank/DDBJ databases">
        <title>FDA dAtabase for Regulatory Grade micrObial Sequences (FDA-ARGOS): Supporting development and validation of Infectious Disease Dx tests.</title>
        <authorList>
            <person name="Kerrigan L."/>
            <person name="Long C."/>
            <person name="Tallon L."/>
            <person name="Sadzewicz L."/>
            <person name="Zhao X."/>
            <person name="Boylan J."/>
            <person name="Ott S."/>
            <person name="Bowen H."/>
            <person name="Vavikolanu K."/>
            <person name="Mehta A."/>
            <person name="Aluvathingal J."/>
            <person name="Nadendla S."/>
            <person name="Yan Y."/>
            <person name="Sichtig H."/>
        </authorList>
    </citation>
    <scope>NUCLEOTIDE SEQUENCE [LARGE SCALE GENOMIC DNA]</scope>
    <source>
        <strain evidence="3 5">FDAARGOS_1026</strain>
    </source>
</reference>
<keyword evidence="5" id="KW-1185">Reference proteome</keyword>
<proteinExistence type="predicted"/>
<accession>A0A410NTH0</accession>
<dbReference type="AlphaFoldDB" id="A0A410NTH0"/>
<name>A0A410NTH0_BREDI</name>
<organism evidence="2 4">
    <name type="scientific">Brevundimonas diminuta</name>
    <name type="common">Pseudomonas diminuta</name>
    <dbReference type="NCBI Taxonomy" id="293"/>
    <lineage>
        <taxon>Bacteria</taxon>
        <taxon>Pseudomonadati</taxon>
        <taxon>Pseudomonadota</taxon>
        <taxon>Alphaproteobacteria</taxon>
        <taxon>Caulobacterales</taxon>
        <taxon>Caulobacteraceae</taxon>
        <taxon>Brevundimonas</taxon>
    </lineage>
</organism>
<dbReference type="Proteomes" id="UP000596117">
    <property type="component" value="Chromosome"/>
</dbReference>
<dbReference type="Proteomes" id="UP000287388">
    <property type="component" value="Chromosome"/>
</dbReference>
<sequence>MGSAREAAAKGVKALLEAAAPHAEVRRDQPWPKRPDPGGTIILHDGDPGEPEVTLSPLLYTYTHEFEVEVLGPPGSTNRHELLDQLLIPIGDRIETDRSLGGVAEWVEATAPMTDDVTLESAEPVRGAQLSIIVVYSTSNPLT</sequence>
<evidence type="ECO:0000313" key="4">
    <source>
        <dbReference type="Proteomes" id="UP000287388"/>
    </source>
</evidence>
<reference evidence="2 4" key="1">
    <citation type="submission" date="2019-01" db="EMBL/GenBank/DDBJ databases">
        <title>Brevundimonas diminuta Genome sequencing and assembly.</title>
        <authorList>
            <person name="Chen H."/>
        </authorList>
    </citation>
    <scope>NUCLEOTIDE SEQUENCE [LARGE SCALE GENOMIC DNA]</scope>
    <source>
        <strain evidence="2">ATCC</strain>
        <strain evidence="4">ATCC(B) 19146</strain>
    </source>
</reference>
<feature type="compositionally biased region" description="Basic and acidic residues" evidence="1">
    <location>
        <begin position="23"/>
        <end position="36"/>
    </location>
</feature>
<dbReference type="KEGG" id="bdm:EQG53_02315"/>